<organism evidence="3 4">
    <name type="scientific">Araneus ventricosus</name>
    <name type="common">Orbweaver spider</name>
    <name type="synonym">Epeira ventricosa</name>
    <dbReference type="NCBI Taxonomy" id="182803"/>
    <lineage>
        <taxon>Eukaryota</taxon>
        <taxon>Metazoa</taxon>
        <taxon>Ecdysozoa</taxon>
        <taxon>Arthropoda</taxon>
        <taxon>Chelicerata</taxon>
        <taxon>Arachnida</taxon>
        <taxon>Araneae</taxon>
        <taxon>Araneomorphae</taxon>
        <taxon>Entelegynae</taxon>
        <taxon>Araneoidea</taxon>
        <taxon>Araneidae</taxon>
        <taxon>Araneus</taxon>
    </lineage>
</organism>
<proteinExistence type="predicted"/>
<evidence type="ECO:0000313" key="3">
    <source>
        <dbReference type="EMBL" id="GBO17796.1"/>
    </source>
</evidence>
<dbReference type="EMBL" id="BGPR01041510">
    <property type="protein sequence ID" value="GBO17796.1"/>
    <property type="molecule type" value="Genomic_DNA"/>
</dbReference>
<dbReference type="InterPro" id="IPR032135">
    <property type="entry name" value="DUF4817"/>
</dbReference>
<accession>A0A4Y2V163</accession>
<evidence type="ECO:0000259" key="2">
    <source>
        <dbReference type="Pfam" id="PF16087"/>
    </source>
</evidence>
<keyword evidence="1" id="KW-1133">Transmembrane helix</keyword>
<protein>
    <recommendedName>
        <fullName evidence="2">DUF4817 domain-containing protein</fullName>
    </recommendedName>
</protein>
<name>A0A4Y2V163_ARAVE</name>
<dbReference type="Pfam" id="PF16087">
    <property type="entry name" value="DUF4817"/>
    <property type="match status" value="1"/>
</dbReference>
<feature type="transmembrane region" description="Helical" evidence="1">
    <location>
        <begin position="30"/>
        <end position="53"/>
    </location>
</feature>
<dbReference type="OrthoDB" id="8045666at2759"/>
<evidence type="ECO:0000313" key="4">
    <source>
        <dbReference type="Proteomes" id="UP000499080"/>
    </source>
</evidence>
<keyword evidence="1" id="KW-0812">Transmembrane</keyword>
<feature type="domain" description="DUF4817" evidence="2">
    <location>
        <begin position="82"/>
        <end position="135"/>
    </location>
</feature>
<keyword evidence="1" id="KW-0472">Membrane</keyword>
<reference evidence="3 4" key="1">
    <citation type="journal article" date="2019" name="Sci. Rep.">
        <title>Orb-weaving spider Araneus ventricosus genome elucidates the spidroin gene catalogue.</title>
        <authorList>
            <person name="Kono N."/>
            <person name="Nakamura H."/>
            <person name="Ohtoshi R."/>
            <person name="Moran D.A.P."/>
            <person name="Shinohara A."/>
            <person name="Yoshida Y."/>
            <person name="Fujiwara M."/>
            <person name="Mori M."/>
            <person name="Tomita M."/>
            <person name="Arakawa K."/>
        </authorList>
    </citation>
    <scope>NUCLEOTIDE SEQUENCE [LARGE SCALE GENOMIC DNA]</scope>
</reference>
<dbReference type="AlphaFoldDB" id="A0A4Y2V163"/>
<sequence length="168" mass="18521">MLLVLEPARLEIGTHLIGTHLFEFDSLPKYFLIVIGSCVTIGSNFFIHAGGWVGTAPFSRSIRECLGENTPADFSLRLLKYSVSERISIVKAYYSSNNSPIAAQGKFATECKLKTTGPSAITIKNGIEKFDRTGSADVSALQRFLQNFYLCLRHAIAVDGKHIEHVIN</sequence>
<evidence type="ECO:0000256" key="1">
    <source>
        <dbReference type="SAM" id="Phobius"/>
    </source>
</evidence>
<dbReference type="Proteomes" id="UP000499080">
    <property type="component" value="Unassembled WGS sequence"/>
</dbReference>
<gene>
    <name evidence="3" type="ORF">AVEN_87044_1</name>
</gene>
<keyword evidence="4" id="KW-1185">Reference proteome</keyword>
<comment type="caution">
    <text evidence="3">The sequence shown here is derived from an EMBL/GenBank/DDBJ whole genome shotgun (WGS) entry which is preliminary data.</text>
</comment>